<keyword evidence="1" id="KW-0812">Transmembrane</keyword>
<evidence type="ECO:0000313" key="2">
    <source>
        <dbReference type="EMBL" id="RMZ67038.1"/>
    </source>
</evidence>
<dbReference type="EMBL" id="KE747810">
    <property type="protein sequence ID" value="RMZ67038.1"/>
    <property type="molecule type" value="Genomic_DNA"/>
</dbReference>
<dbReference type="AlphaFoldDB" id="A0A3M7LXR8"/>
<organism evidence="2 3">
    <name type="scientific">Pyrenophora seminiperda CCB06</name>
    <dbReference type="NCBI Taxonomy" id="1302712"/>
    <lineage>
        <taxon>Eukaryota</taxon>
        <taxon>Fungi</taxon>
        <taxon>Dikarya</taxon>
        <taxon>Ascomycota</taxon>
        <taxon>Pezizomycotina</taxon>
        <taxon>Dothideomycetes</taxon>
        <taxon>Pleosporomycetidae</taxon>
        <taxon>Pleosporales</taxon>
        <taxon>Pleosporineae</taxon>
        <taxon>Pleosporaceae</taxon>
        <taxon>Pyrenophora</taxon>
    </lineage>
</organism>
<reference evidence="2 3" key="1">
    <citation type="journal article" date="2014" name="PLoS ONE">
        <title>De novo Genome Assembly of the Fungal Plant Pathogen Pyrenophora semeniperda.</title>
        <authorList>
            <person name="Soliai M.M."/>
            <person name="Meyer S.E."/>
            <person name="Udall J.A."/>
            <person name="Elzinga D.E."/>
            <person name="Hermansen R.A."/>
            <person name="Bodily P.M."/>
            <person name="Hart A.A."/>
            <person name="Coleman C.E."/>
        </authorList>
    </citation>
    <scope>NUCLEOTIDE SEQUENCE [LARGE SCALE GENOMIC DNA]</scope>
    <source>
        <strain evidence="2 3">CCB06</strain>
        <tissue evidence="2">Mycelium</tissue>
    </source>
</reference>
<feature type="transmembrane region" description="Helical" evidence="1">
    <location>
        <begin position="309"/>
        <end position="331"/>
    </location>
</feature>
<gene>
    <name evidence="2" type="ORF">GMOD_00000904</name>
</gene>
<proteinExistence type="predicted"/>
<dbReference type="SUPFAM" id="SSF48403">
    <property type="entry name" value="Ankyrin repeat"/>
    <property type="match status" value="1"/>
</dbReference>
<keyword evidence="1" id="KW-1133">Transmembrane helix</keyword>
<dbReference type="InterPro" id="IPR036770">
    <property type="entry name" value="Ankyrin_rpt-contain_sf"/>
</dbReference>
<name>A0A3M7LXR8_9PLEO</name>
<protein>
    <submittedName>
        <fullName evidence="2">Vegetative incompatibility HET-E-1</fullName>
    </submittedName>
</protein>
<dbReference type="Proteomes" id="UP000265663">
    <property type="component" value="Unassembled WGS sequence"/>
</dbReference>
<evidence type="ECO:0000256" key="1">
    <source>
        <dbReference type="SAM" id="Phobius"/>
    </source>
</evidence>
<accession>A0A3M7LXR8</accession>
<keyword evidence="1" id="KW-0472">Membrane</keyword>
<keyword evidence="3" id="KW-1185">Reference proteome</keyword>
<feature type="transmembrane region" description="Helical" evidence="1">
    <location>
        <begin position="196"/>
        <end position="214"/>
    </location>
</feature>
<evidence type="ECO:0000313" key="3">
    <source>
        <dbReference type="Proteomes" id="UP000265663"/>
    </source>
</evidence>
<sequence>MRSNRYSILARSLVATISTHYASEPPCAVDSKEGQEVIFADLKDLDNIINTYYINKNIKRYYIFLLDVVNDTLKTNTFTIYAFISNKGSSVRVYLNNLYLLITSRKEQDIKSFLEEYIKDKNPLSIKEIAKVVTINIARDFTFNYNNVLEDLLEVLDIYSSLVTIIIAYEKYFVLDRIRQELKRLNLEKSLNSISILLYYVVSLGLSIVTRLLLNIGANVNIVKILLNKGAKLRYYLIRAPTLTRRVESIIALIKGYEKIVKILLNLEAISSFIRRLRLRYYLIRAPTLTRRVESIIALIKGYEKIVKILLNVVKILLYVGVEVNVLYIALLRGYNDLY</sequence>